<evidence type="ECO:0000256" key="4">
    <source>
        <dbReference type="ARBA" id="ARBA00022842"/>
    </source>
</evidence>
<accession>A0A1I1AGC5</accession>
<feature type="domain" description="PIN" evidence="5">
    <location>
        <begin position="6"/>
        <end position="126"/>
    </location>
</feature>
<proteinExistence type="predicted"/>
<dbReference type="SUPFAM" id="SSF88723">
    <property type="entry name" value="PIN domain-like"/>
    <property type="match status" value="1"/>
</dbReference>
<keyword evidence="1" id="KW-0540">Nuclease</keyword>
<dbReference type="Proteomes" id="UP000199012">
    <property type="component" value="Unassembled WGS sequence"/>
</dbReference>
<evidence type="ECO:0000259" key="5">
    <source>
        <dbReference type="Pfam" id="PF01850"/>
    </source>
</evidence>
<dbReference type="Pfam" id="PF01850">
    <property type="entry name" value="PIN"/>
    <property type="match status" value="1"/>
</dbReference>
<dbReference type="InterPro" id="IPR002716">
    <property type="entry name" value="PIN_dom"/>
</dbReference>
<organism evidence="6 7">
    <name type="scientific">Cellulomonas marina</name>
    <dbReference type="NCBI Taxonomy" id="988821"/>
    <lineage>
        <taxon>Bacteria</taxon>
        <taxon>Bacillati</taxon>
        <taxon>Actinomycetota</taxon>
        <taxon>Actinomycetes</taxon>
        <taxon>Micrococcales</taxon>
        <taxon>Cellulomonadaceae</taxon>
        <taxon>Cellulomonas</taxon>
    </lineage>
</organism>
<evidence type="ECO:0000256" key="1">
    <source>
        <dbReference type="ARBA" id="ARBA00022722"/>
    </source>
</evidence>
<keyword evidence="2" id="KW-0479">Metal-binding</keyword>
<evidence type="ECO:0000313" key="6">
    <source>
        <dbReference type="EMBL" id="SFB37007.1"/>
    </source>
</evidence>
<dbReference type="GO" id="GO:0004518">
    <property type="term" value="F:nuclease activity"/>
    <property type="evidence" value="ECO:0007669"/>
    <property type="project" value="UniProtKB-KW"/>
</dbReference>
<dbReference type="EMBL" id="FOKA01000018">
    <property type="protein sequence ID" value="SFB37007.1"/>
    <property type="molecule type" value="Genomic_DNA"/>
</dbReference>
<evidence type="ECO:0000256" key="3">
    <source>
        <dbReference type="ARBA" id="ARBA00022801"/>
    </source>
</evidence>
<evidence type="ECO:0000256" key="2">
    <source>
        <dbReference type="ARBA" id="ARBA00022723"/>
    </source>
</evidence>
<dbReference type="RefSeq" id="WP_090034476.1">
    <property type="nucleotide sequence ID" value="NZ_BONM01000028.1"/>
</dbReference>
<dbReference type="GO" id="GO:0046872">
    <property type="term" value="F:metal ion binding"/>
    <property type="evidence" value="ECO:0007669"/>
    <property type="project" value="UniProtKB-KW"/>
</dbReference>
<reference evidence="7" key="1">
    <citation type="submission" date="2016-10" db="EMBL/GenBank/DDBJ databases">
        <authorList>
            <person name="Varghese N."/>
            <person name="Submissions S."/>
        </authorList>
    </citation>
    <scope>NUCLEOTIDE SEQUENCE [LARGE SCALE GENOMIC DNA]</scope>
    <source>
        <strain evidence="7">CGMCC 4.6945</strain>
    </source>
</reference>
<dbReference type="PANTHER" id="PTHR36173">
    <property type="entry name" value="RIBONUCLEASE VAPC16-RELATED"/>
    <property type="match status" value="1"/>
</dbReference>
<dbReference type="InterPro" id="IPR052919">
    <property type="entry name" value="TA_system_RNase"/>
</dbReference>
<gene>
    <name evidence="6" type="ORF">SAMN05421867_11821</name>
</gene>
<dbReference type="GO" id="GO:0016787">
    <property type="term" value="F:hydrolase activity"/>
    <property type="evidence" value="ECO:0007669"/>
    <property type="project" value="UniProtKB-KW"/>
</dbReference>
<evidence type="ECO:0000313" key="7">
    <source>
        <dbReference type="Proteomes" id="UP000199012"/>
    </source>
</evidence>
<dbReference type="PANTHER" id="PTHR36173:SF2">
    <property type="entry name" value="RIBONUCLEASE VAPC16"/>
    <property type="match status" value="1"/>
</dbReference>
<dbReference type="STRING" id="988821.SAMN05421867_11821"/>
<dbReference type="AlphaFoldDB" id="A0A1I1AGC5"/>
<name>A0A1I1AGC5_9CELL</name>
<keyword evidence="7" id="KW-1185">Reference proteome</keyword>
<keyword evidence="4" id="KW-0460">Magnesium</keyword>
<dbReference type="InterPro" id="IPR029060">
    <property type="entry name" value="PIN-like_dom_sf"/>
</dbReference>
<dbReference type="OrthoDB" id="9798990at2"/>
<dbReference type="InterPro" id="IPR041705">
    <property type="entry name" value="PIN_Sll0205"/>
</dbReference>
<dbReference type="CDD" id="cd09872">
    <property type="entry name" value="PIN_Sll0205-like"/>
    <property type="match status" value="1"/>
</dbReference>
<dbReference type="Gene3D" id="3.40.50.1010">
    <property type="entry name" value="5'-nuclease"/>
    <property type="match status" value="1"/>
</dbReference>
<keyword evidence="3" id="KW-0378">Hydrolase</keyword>
<sequence length="136" mass="14866">MGVTFLLDTHVVLWLRGDPTRVHPELRDVLGDPRNRLLVSAASAMEVATKTRLGKLEIGRSLMPTWTAWLRETAAEELAISGEHALLAGSMPWEHRDPFDRLLVAQALVEGVPLVSSDAAIRAVPGLRTVDPTTGR</sequence>
<protein>
    <submittedName>
        <fullName evidence="6">PIN domain nuclease, a component of toxin-antitoxin system (PIN domain)</fullName>
    </submittedName>
</protein>